<dbReference type="PROSITE" id="PS00107">
    <property type="entry name" value="PROTEIN_KINASE_ATP"/>
    <property type="match status" value="1"/>
</dbReference>
<keyword evidence="4" id="KW-0808">Transferase</keyword>
<reference evidence="7" key="1">
    <citation type="submission" date="2020-04" db="EMBL/GenBank/DDBJ databases">
        <title>Analysis of mating type loci in Filobasidium floriforme.</title>
        <authorList>
            <person name="Nowrousian M."/>
        </authorList>
    </citation>
    <scope>NUCLEOTIDE SEQUENCE</scope>
    <source>
        <strain evidence="7">CBS 6242</strain>
    </source>
</reference>
<dbReference type="SMART" id="SM00220">
    <property type="entry name" value="S_TKc"/>
    <property type="match status" value="1"/>
</dbReference>
<dbReference type="PROSITE" id="PS50011">
    <property type="entry name" value="PROTEIN_KINASE_DOM"/>
    <property type="match status" value="1"/>
</dbReference>
<evidence type="ECO:0000313" key="8">
    <source>
        <dbReference type="Proteomes" id="UP000812966"/>
    </source>
</evidence>
<dbReference type="EMBL" id="JABELV010000075">
    <property type="protein sequence ID" value="KAG7532061.1"/>
    <property type="molecule type" value="Genomic_DNA"/>
</dbReference>
<evidence type="ECO:0000256" key="4">
    <source>
        <dbReference type="RuleBase" id="RU000304"/>
    </source>
</evidence>
<organism evidence="7 8">
    <name type="scientific">Filobasidium floriforme</name>
    <dbReference type="NCBI Taxonomy" id="5210"/>
    <lineage>
        <taxon>Eukaryota</taxon>
        <taxon>Fungi</taxon>
        <taxon>Dikarya</taxon>
        <taxon>Basidiomycota</taxon>
        <taxon>Agaricomycotina</taxon>
        <taxon>Tremellomycetes</taxon>
        <taxon>Filobasidiales</taxon>
        <taxon>Filobasidiaceae</taxon>
        <taxon>Filobasidium</taxon>
    </lineage>
</organism>
<evidence type="ECO:0000256" key="2">
    <source>
        <dbReference type="ARBA" id="ARBA00022840"/>
    </source>
</evidence>
<feature type="compositionally biased region" description="Polar residues" evidence="5">
    <location>
        <begin position="1"/>
        <end position="11"/>
    </location>
</feature>
<evidence type="ECO:0000259" key="6">
    <source>
        <dbReference type="PROSITE" id="PS50011"/>
    </source>
</evidence>
<proteinExistence type="inferred from homology"/>
<keyword evidence="4" id="KW-0418">Kinase</keyword>
<keyword evidence="2 3" id="KW-0067">ATP-binding</keyword>
<dbReference type="AlphaFoldDB" id="A0A8K0JK99"/>
<accession>A0A8K0JK99</accession>
<evidence type="ECO:0000256" key="3">
    <source>
        <dbReference type="PROSITE-ProRule" id="PRU10141"/>
    </source>
</evidence>
<dbReference type="InterPro" id="IPR000719">
    <property type="entry name" value="Prot_kinase_dom"/>
</dbReference>
<keyword evidence="8" id="KW-1185">Reference proteome</keyword>
<dbReference type="PANTHER" id="PTHR24347">
    <property type="entry name" value="SERINE/THREONINE-PROTEIN KINASE"/>
    <property type="match status" value="1"/>
</dbReference>
<comment type="caution">
    <text evidence="7">The sequence shown here is derived from an EMBL/GenBank/DDBJ whole genome shotgun (WGS) entry which is preliminary data.</text>
</comment>
<dbReference type="GO" id="GO:0004674">
    <property type="term" value="F:protein serine/threonine kinase activity"/>
    <property type="evidence" value="ECO:0007669"/>
    <property type="project" value="UniProtKB-KW"/>
</dbReference>
<feature type="region of interest" description="Disordered" evidence="5">
    <location>
        <begin position="273"/>
        <end position="338"/>
    </location>
</feature>
<name>A0A8K0JK99_9TREE</name>
<feature type="region of interest" description="Disordered" evidence="5">
    <location>
        <begin position="1"/>
        <end position="37"/>
    </location>
</feature>
<dbReference type="Proteomes" id="UP000812966">
    <property type="component" value="Unassembled WGS sequence"/>
</dbReference>
<feature type="domain" description="Protein kinase" evidence="6">
    <location>
        <begin position="23"/>
        <end position="287"/>
    </location>
</feature>
<sequence>MLHNFFRQSPRSSHRKKDYDFGPAGSLPIGEGGSGQVMRARSKDGRCVAVKVVRKEAVMEHSEYLKILHDGFDRIHDNRNICKYTFWFESSHKYYLVFPLMTGGELLERLNTRGRFTEEAVKRIMLRILDTLSFIHSHGIIHRDIKPDNFLYRSEDSAIDDVVLIDFGISKILDKNQEGTTDPKTQIEVAGTPGYAAPEVFLKTGYGKNQDVFGVGVIAYNLLSASTPWRSRGYADLIRESMRAEVDFPPGPFRGVSEQAILFVKYLMQPDPHARPSSAQALDHPWLTSRQTQPSAARRIPTGIREEAEEHHSPSSPEDVLGRTPVEPVSTLKPDHPVARQITAIGVEAIRE</sequence>
<dbReference type="InterPro" id="IPR017441">
    <property type="entry name" value="Protein_kinase_ATP_BS"/>
</dbReference>
<dbReference type="GO" id="GO:0005524">
    <property type="term" value="F:ATP binding"/>
    <property type="evidence" value="ECO:0007669"/>
    <property type="project" value="UniProtKB-UniRule"/>
</dbReference>
<evidence type="ECO:0000256" key="1">
    <source>
        <dbReference type="ARBA" id="ARBA00022741"/>
    </source>
</evidence>
<gene>
    <name evidence="7" type="ORF">FFLO_03869</name>
</gene>
<feature type="compositionally biased region" description="Basic and acidic residues" evidence="5">
    <location>
        <begin position="304"/>
        <end position="313"/>
    </location>
</feature>
<dbReference type="InterPro" id="IPR008271">
    <property type="entry name" value="Ser/Thr_kinase_AS"/>
</dbReference>
<dbReference type="PROSITE" id="PS00108">
    <property type="entry name" value="PROTEIN_KINASE_ST"/>
    <property type="match status" value="1"/>
</dbReference>
<comment type="similarity">
    <text evidence="4">Belongs to the protein kinase superfamily.</text>
</comment>
<keyword evidence="1 3" id="KW-0547">Nucleotide-binding</keyword>
<dbReference type="Gene3D" id="1.10.510.10">
    <property type="entry name" value="Transferase(Phosphotransferase) domain 1"/>
    <property type="match status" value="1"/>
</dbReference>
<evidence type="ECO:0000256" key="5">
    <source>
        <dbReference type="SAM" id="MobiDB-lite"/>
    </source>
</evidence>
<feature type="binding site" evidence="3">
    <location>
        <position position="55"/>
    </location>
    <ligand>
        <name>ATP</name>
        <dbReference type="ChEBI" id="CHEBI:30616"/>
    </ligand>
</feature>
<evidence type="ECO:0000313" key="7">
    <source>
        <dbReference type="EMBL" id="KAG7532061.1"/>
    </source>
</evidence>
<protein>
    <recommendedName>
        <fullName evidence="6">Protein kinase domain-containing protein</fullName>
    </recommendedName>
</protein>
<dbReference type="InterPro" id="IPR011009">
    <property type="entry name" value="Kinase-like_dom_sf"/>
</dbReference>
<dbReference type="SUPFAM" id="SSF56112">
    <property type="entry name" value="Protein kinase-like (PK-like)"/>
    <property type="match status" value="1"/>
</dbReference>
<dbReference type="Pfam" id="PF00069">
    <property type="entry name" value="Pkinase"/>
    <property type="match status" value="1"/>
</dbReference>
<keyword evidence="4" id="KW-0723">Serine/threonine-protein kinase</keyword>